<dbReference type="PANTHER" id="PTHR31692:SF129">
    <property type="entry name" value="EXPANSIN-LIKE PROTEIN B1"/>
    <property type="match status" value="1"/>
</dbReference>
<dbReference type="GO" id="GO:0005576">
    <property type="term" value="C:extracellular region"/>
    <property type="evidence" value="ECO:0007669"/>
    <property type="project" value="UniProtKB-SubCell"/>
</dbReference>
<dbReference type="Proteomes" id="UP000265566">
    <property type="component" value="Chromosome 7"/>
</dbReference>
<reference evidence="6 9" key="2">
    <citation type="journal article" date="2014" name="BMC Genomics">
        <title>An improved genome release (version Mt4.0) for the model legume Medicago truncatula.</title>
        <authorList>
            <person name="Tang H."/>
            <person name="Krishnakumar V."/>
            <person name="Bidwell S."/>
            <person name="Rosen B."/>
            <person name="Chan A."/>
            <person name="Zhou S."/>
            <person name="Gentzbittel L."/>
            <person name="Childs K.L."/>
            <person name="Yandell M."/>
            <person name="Gundlach H."/>
            <person name="Mayer K.F."/>
            <person name="Schwartz D.C."/>
            <person name="Town C.D."/>
        </authorList>
    </citation>
    <scope>GENOME REANNOTATION</scope>
    <source>
        <strain evidence="6">A17</strain>
        <strain evidence="8 9">cv. Jemalong A17</strain>
    </source>
</reference>
<dbReference type="SUPFAM" id="SSF50685">
    <property type="entry name" value="Barwin-like endoglucanases"/>
    <property type="match status" value="1"/>
</dbReference>
<dbReference type="InterPro" id="IPR036908">
    <property type="entry name" value="RlpA-like_sf"/>
</dbReference>
<dbReference type="PROSITE" id="PS50842">
    <property type="entry name" value="EXPANSIN_EG45"/>
    <property type="match status" value="1"/>
</dbReference>
<dbReference type="InterPro" id="IPR005795">
    <property type="entry name" value="LolPI"/>
</dbReference>
<feature type="domain" description="Expansin-like CBD" evidence="5">
    <location>
        <begin position="183"/>
        <end position="266"/>
    </location>
</feature>
<dbReference type="KEGG" id="mtr:25481431"/>
<dbReference type="EMBL" id="PSQE01000007">
    <property type="protein sequence ID" value="RHN45438.1"/>
    <property type="molecule type" value="Genomic_DNA"/>
</dbReference>
<dbReference type="SUPFAM" id="SSF49590">
    <property type="entry name" value="PHL pollen allergen"/>
    <property type="match status" value="1"/>
</dbReference>
<comment type="similarity">
    <text evidence="3">Belongs to the expansin family.</text>
</comment>
<dbReference type="Gene3D" id="2.40.40.10">
    <property type="entry name" value="RlpA-like domain"/>
    <property type="match status" value="1"/>
</dbReference>
<protein>
    <submittedName>
        <fullName evidence="6">Expansin-like protein B1</fullName>
    </submittedName>
    <submittedName>
        <fullName evidence="7">Putative expansin/Lol pI</fullName>
    </submittedName>
</protein>
<dbReference type="AlphaFoldDB" id="A0A072TE91"/>
<dbReference type="Gene3D" id="2.60.40.760">
    <property type="entry name" value="Expansin, cellulose-binding-like domain"/>
    <property type="match status" value="1"/>
</dbReference>
<evidence type="ECO:0000313" key="7">
    <source>
        <dbReference type="EMBL" id="RHN45438.1"/>
    </source>
</evidence>
<evidence type="ECO:0000313" key="8">
    <source>
        <dbReference type="EnsemblPlants" id="KEH15561"/>
    </source>
</evidence>
<dbReference type="GO" id="GO:0009653">
    <property type="term" value="P:anatomical structure morphogenesis"/>
    <property type="evidence" value="ECO:0007669"/>
    <property type="project" value="UniProtKB-ARBA"/>
</dbReference>
<accession>A0A072TE91</accession>
<dbReference type="InterPro" id="IPR009009">
    <property type="entry name" value="RlpA-like_DPBB"/>
</dbReference>
<dbReference type="EMBL" id="KL403533">
    <property type="protein sequence ID" value="KEH15561.1"/>
    <property type="molecule type" value="Genomic_DNA"/>
</dbReference>
<dbReference type="EnsemblPlants" id="KEH15561">
    <property type="protein sequence ID" value="KEH15561"/>
    <property type="gene ID" value="MTR_0809s0010"/>
</dbReference>
<reference evidence="7" key="4">
    <citation type="journal article" date="2018" name="Nat. Plants">
        <title>Whole-genome landscape of Medicago truncatula symbiotic genes.</title>
        <authorList>
            <person name="Pecrix Y."/>
            <person name="Gamas P."/>
            <person name="Carrere S."/>
        </authorList>
    </citation>
    <scope>NUCLEOTIDE SEQUENCE</scope>
    <source>
        <tissue evidence="7">Leaves</tissue>
    </source>
</reference>
<dbReference type="PANTHER" id="PTHR31692">
    <property type="entry name" value="EXPANSIN-B3"/>
    <property type="match status" value="1"/>
</dbReference>
<dbReference type="InterPro" id="IPR036749">
    <property type="entry name" value="Expansin_CBD_sf"/>
</dbReference>
<dbReference type="Gramene" id="rna39779">
    <property type="protein sequence ID" value="RHN45438.1"/>
    <property type="gene ID" value="gene39779"/>
</dbReference>
<dbReference type="SMART" id="SM00837">
    <property type="entry name" value="DPBB_1"/>
    <property type="match status" value="1"/>
</dbReference>
<evidence type="ECO:0000313" key="9">
    <source>
        <dbReference type="Proteomes" id="UP000002051"/>
    </source>
</evidence>
<dbReference type="Pfam" id="PF01357">
    <property type="entry name" value="Expansin_C"/>
    <property type="match status" value="1"/>
</dbReference>
<keyword evidence="2" id="KW-0964">Secreted</keyword>
<evidence type="ECO:0000259" key="5">
    <source>
        <dbReference type="PROSITE" id="PS50843"/>
    </source>
</evidence>
<evidence type="ECO:0000256" key="2">
    <source>
        <dbReference type="ARBA" id="ARBA00022525"/>
    </source>
</evidence>
<dbReference type="PROSITE" id="PS50843">
    <property type="entry name" value="EXPANSIN_CBD"/>
    <property type="match status" value="1"/>
</dbReference>
<dbReference type="PRINTS" id="PR01225">
    <property type="entry name" value="EXPANSNFAMLY"/>
</dbReference>
<reference evidence="8" key="3">
    <citation type="submission" date="2015-06" db="UniProtKB">
        <authorList>
            <consortium name="EnsemblPlants"/>
        </authorList>
    </citation>
    <scope>IDENTIFICATION</scope>
    <source>
        <strain evidence="8">cv. Jemalong A17</strain>
    </source>
</reference>
<dbReference type="OrthoDB" id="406505at2759"/>
<evidence type="ECO:0000256" key="1">
    <source>
        <dbReference type="ARBA" id="ARBA00004613"/>
    </source>
</evidence>
<gene>
    <name evidence="8" type="primary">25481431</name>
    <name evidence="6" type="ORF">MTR_0809s0010</name>
    <name evidence="7" type="ORF">MtrunA17_Chr7g0231211</name>
</gene>
<dbReference type="HOGENOM" id="CLU_027462_1_0_1"/>
<reference evidence="6 9" key="1">
    <citation type="journal article" date="2011" name="Nature">
        <title>The Medicago genome provides insight into the evolution of rhizobial symbioses.</title>
        <authorList>
            <person name="Young N.D."/>
            <person name="Debelle F."/>
            <person name="Oldroyd G.E."/>
            <person name="Geurts R."/>
            <person name="Cannon S.B."/>
            <person name="Udvardi M.K."/>
            <person name="Benedito V.A."/>
            <person name="Mayer K.F."/>
            <person name="Gouzy J."/>
            <person name="Schoof H."/>
            <person name="Van de Peer Y."/>
            <person name="Proost S."/>
            <person name="Cook D.R."/>
            <person name="Meyers B.C."/>
            <person name="Spannagl M."/>
            <person name="Cheung F."/>
            <person name="De Mita S."/>
            <person name="Krishnakumar V."/>
            <person name="Gundlach H."/>
            <person name="Zhou S."/>
            <person name="Mudge J."/>
            <person name="Bharti A.K."/>
            <person name="Murray J.D."/>
            <person name="Naoumkina M.A."/>
            <person name="Rosen B."/>
            <person name="Silverstein K.A."/>
            <person name="Tang H."/>
            <person name="Rombauts S."/>
            <person name="Zhao P.X."/>
            <person name="Zhou P."/>
            <person name="Barbe V."/>
            <person name="Bardou P."/>
            <person name="Bechner M."/>
            <person name="Bellec A."/>
            <person name="Berger A."/>
            <person name="Berges H."/>
            <person name="Bidwell S."/>
            <person name="Bisseling T."/>
            <person name="Choisne N."/>
            <person name="Couloux A."/>
            <person name="Denny R."/>
            <person name="Deshpande S."/>
            <person name="Dai X."/>
            <person name="Doyle J.J."/>
            <person name="Dudez A.M."/>
            <person name="Farmer A.D."/>
            <person name="Fouteau S."/>
            <person name="Franken C."/>
            <person name="Gibelin C."/>
            <person name="Gish J."/>
            <person name="Goldstein S."/>
            <person name="Gonzalez A.J."/>
            <person name="Green P.J."/>
            <person name="Hallab A."/>
            <person name="Hartog M."/>
            <person name="Hua A."/>
            <person name="Humphray S.J."/>
            <person name="Jeong D.H."/>
            <person name="Jing Y."/>
            <person name="Jocker A."/>
            <person name="Kenton S.M."/>
            <person name="Kim D.J."/>
            <person name="Klee K."/>
            <person name="Lai H."/>
            <person name="Lang C."/>
            <person name="Lin S."/>
            <person name="Macmil S.L."/>
            <person name="Magdelenat G."/>
            <person name="Matthews L."/>
            <person name="McCorrison J."/>
            <person name="Monaghan E.L."/>
            <person name="Mun J.H."/>
            <person name="Najar F.Z."/>
            <person name="Nicholson C."/>
            <person name="Noirot C."/>
            <person name="O'Bleness M."/>
            <person name="Paule C.R."/>
            <person name="Poulain J."/>
            <person name="Prion F."/>
            <person name="Qin B."/>
            <person name="Qu C."/>
            <person name="Retzel E.F."/>
            <person name="Riddle C."/>
            <person name="Sallet E."/>
            <person name="Samain S."/>
            <person name="Samson N."/>
            <person name="Sanders I."/>
            <person name="Saurat O."/>
            <person name="Scarpelli C."/>
            <person name="Schiex T."/>
            <person name="Segurens B."/>
            <person name="Severin A.J."/>
            <person name="Sherrier D.J."/>
            <person name="Shi R."/>
            <person name="Sims S."/>
            <person name="Singer S.R."/>
            <person name="Sinharoy S."/>
            <person name="Sterck L."/>
            <person name="Viollet A."/>
            <person name="Wang B.B."/>
            <person name="Wang K."/>
            <person name="Wang M."/>
            <person name="Wang X."/>
            <person name="Warfsmann J."/>
            <person name="Weissenbach J."/>
            <person name="White D.D."/>
            <person name="White J.D."/>
            <person name="Wiley G.B."/>
            <person name="Wincker P."/>
            <person name="Xing Y."/>
            <person name="Yang L."/>
            <person name="Yao Z."/>
            <person name="Ying F."/>
            <person name="Zhai J."/>
            <person name="Zhou L."/>
            <person name="Zuber A."/>
            <person name="Denarie J."/>
            <person name="Dixon R.A."/>
            <person name="May G.D."/>
            <person name="Schwartz D.C."/>
            <person name="Rogers J."/>
            <person name="Quetier F."/>
            <person name="Town C.D."/>
            <person name="Roe B.A."/>
        </authorList>
    </citation>
    <scope>NUCLEOTIDE SEQUENCE [LARGE SCALE GENOMIC DNA]</scope>
    <source>
        <strain evidence="6">A17</strain>
        <strain evidence="8 9">cv. Jemalong A17</strain>
    </source>
</reference>
<sequence length="271" mass="28957">MALTLAHTFFRILLFVGSLSIFLVTPSSCLKPRKLLNATSYFSFEDFSSSEATFYGSPDGDGSEGGACGYGTAVGMPPFNSSISAGAPAIYQSGNGCGTCYQVKCTGNPACSGNPVTVVITDECPACDHDFDLSGRAFGSMARPGQADNLRKVGRIPVQYTRVPCNYPGVSITFRVDPGSNPDYFATLIEYEDGDGDLKSVELKEGLNSSTYESMQRSFGAVWKLNKGAQLIAPFSLRLTQIESGKVFEAKNVIPVGYKPGQTFRAVGNFI</sequence>
<keyword evidence="9" id="KW-1185">Reference proteome</keyword>
<dbReference type="InterPro" id="IPR007117">
    <property type="entry name" value="Expansin_CBD"/>
</dbReference>
<comment type="subcellular location">
    <subcellularLocation>
        <location evidence="1">Secreted</location>
    </subcellularLocation>
</comment>
<evidence type="ECO:0000256" key="3">
    <source>
        <dbReference type="RuleBase" id="RU003460"/>
    </source>
</evidence>
<evidence type="ECO:0000259" key="4">
    <source>
        <dbReference type="PROSITE" id="PS50842"/>
    </source>
</evidence>
<dbReference type="Proteomes" id="UP000002051">
    <property type="component" value="Unassembled WGS sequence"/>
</dbReference>
<evidence type="ECO:0000313" key="6">
    <source>
        <dbReference type="EMBL" id="KEH15561.1"/>
    </source>
</evidence>
<feature type="domain" description="Expansin-like EG45" evidence="4">
    <location>
        <begin position="65"/>
        <end position="170"/>
    </location>
</feature>
<organism evidence="6 9">
    <name type="scientific">Medicago truncatula</name>
    <name type="common">Barrel medic</name>
    <name type="synonym">Medicago tribuloides</name>
    <dbReference type="NCBI Taxonomy" id="3880"/>
    <lineage>
        <taxon>Eukaryota</taxon>
        <taxon>Viridiplantae</taxon>
        <taxon>Streptophyta</taxon>
        <taxon>Embryophyta</taxon>
        <taxon>Tracheophyta</taxon>
        <taxon>Spermatophyta</taxon>
        <taxon>Magnoliopsida</taxon>
        <taxon>eudicotyledons</taxon>
        <taxon>Gunneridae</taxon>
        <taxon>Pentapetalae</taxon>
        <taxon>rosids</taxon>
        <taxon>fabids</taxon>
        <taxon>Fabales</taxon>
        <taxon>Fabaceae</taxon>
        <taxon>Papilionoideae</taxon>
        <taxon>50 kb inversion clade</taxon>
        <taxon>NPAAA clade</taxon>
        <taxon>Hologalegina</taxon>
        <taxon>IRL clade</taxon>
        <taxon>Trifolieae</taxon>
        <taxon>Medicago</taxon>
    </lineage>
</organism>
<dbReference type="CDD" id="cd22275">
    <property type="entry name" value="DPBB_EXPB_N"/>
    <property type="match status" value="1"/>
</dbReference>
<dbReference type="Pfam" id="PF03330">
    <property type="entry name" value="DPBB_1"/>
    <property type="match status" value="1"/>
</dbReference>
<dbReference type="InterPro" id="IPR007118">
    <property type="entry name" value="Expan_Lol_pI"/>
</dbReference>
<proteinExistence type="inferred from homology"/>
<dbReference type="PRINTS" id="PR00829">
    <property type="entry name" value="LOLP1ALLERGN"/>
</dbReference>
<dbReference type="InterPro" id="IPR007112">
    <property type="entry name" value="Expansin/allergen_DPBB_dom"/>
</dbReference>
<name>A0A072TE91_MEDTR</name>